<dbReference type="InterPro" id="IPR036388">
    <property type="entry name" value="WH-like_DNA-bd_sf"/>
</dbReference>
<dbReference type="Proteomes" id="UP000683246">
    <property type="component" value="Chromosome"/>
</dbReference>
<keyword evidence="5" id="KW-1185">Reference proteome</keyword>
<dbReference type="Pfam" id="PF00480">
    <property type="entry name" value="ROK"/>
    <property type="match status" value="1"/>
</dbReference>
<evidence type="ECO:0000256" key="3">
    <source>
        <dbReference type="ARBA" id="ARBA00022629"/>
    </source>
</evidence>
<evidence type="ECO:0000313" key="5">
    <source>
        <dbReference type="Proteomes" id="UP000683246"/>
    </source>
</evidence>
<gene>
    <name evidence="4" type="ORF">HZI73_05090</name>
</gene>
<comment type="function">
    <text evidence="1">Transcriptional repressor of xylose-utilizing enzymes.</text>
</comment>
<dbReference type="SUPFAM" id="SSF53067">
    <property type="entry name" value="Actin-like ATPase domain"/>
    <property type="match status" value="1"/>
</dbReference>
<dbReference type="PANTHER" id="PTHR18964:SF149">
    <property type="entry name" value="BIFUNCTIONAL UDP-N-ACETYLGLUCOSAMINE 2-EPIMERASE_N-ACETYLMANNOSAMINE KINASE"/>
    <property type="match status" value="1"/>
</dbReference>
<evidence type="ECO:0000256" key="2">
    <source>
        <dbReference type="ARBA" id="ARBA00006479"/>
    </source>
</evidence>
<sequence length="397" mass="44296">MDYYANMEALTDDNKNVFVKILRFGPLTKKKIIEYTHMKLTTLNRSIQVLIHAKLIVEIGEQASTGGRKPALFDVNPMAYYLVGIDISRTYSKVIITNLKREILFDKEFEMKHDMTPYKTVECIKKLYLRGLRSLGLKKESILGGGLGTIGPLDPREGIIHKPNNFYAKGWTNVPIKNMLEKALGINMVIDNGANTAVYGEYVSRSLIEYKNIVYVNCGIGIRTGVMAGGKIISTIHNSNDAFGHMVVNFDGEPCYCGQYGCVECYASILAIEKKYRSYLKLGRETNIKKPISQITYGDIIRAGDHGEELAQDVLASAARILGIGLVNYVTLVNPEKIILSGPMMNLSDIFYHMVITYIEKSVLKDGHSIVFVRGGAYKDNAIALGAAHMFLRDKLQ</sequence>
<dbReference type="Gene3D" id="1.10.10.10">
    <property type="entry name" value="Winged helix-like DNA-binding domain superfamily/Winged helix DNA-binding domain"/>
    <property type="match status" value="1"/>
</dbReference>
<dbReference type="InterPro" id="IPR036390">
    <property type="entry name" value="WH_DNA-bd_sf"/>
</dbReference>
<evidence type="ECO:0000313" key="4">
    <source>
        <dbReference type="EMBL" id="QUI21707.1"/>
    </source>
</evidence>
<dbReference type="AlphaFoldDB" id="A0A8J8MH45"/>
<dbReference type="SUPFAM" id="SSF46785">
    <property type="entry name" value="Winged helix' DNA-binding domain"/>
    <property type="match status" value="1"/>
</dbReference>
<dbReference type="InterPro" id="IPR000600">
    <property type="entry name" value="ROK"/>
</dbReference>
<accession>A0A8J8MH45</accession>
<proteinExistence type="inferred from homology"/>
<keyword evidence="3" id="KW-0859">Xylose metabolism</keyword>
<protein>
    <submittedName>
        <fullName evidence="4">ROK family protein</fullName>
    </submittedName>
</protein>
<dbReference type="Gene3D" id="3.30.420.40">
    <property type="match status" value="2"/>
</dbReference>
<dbReference type="PANTHER" id="PTHR18964">
    <property type="entry name" value="ROK (REPRESSOR, ORF, KINASE) FAMILY"/>
    <property type="match status" value="1"/>
</dbReference>
<comment type="similarity">
    <text evidence="2">Belongs to the ROK (NagC/XylR) family.</text>
</comment>
<dbReference type="GO" id="GO:0042732">
    <property type="term" value="P:D-xylose metabolic process"/>
    <property type="evidence" value="ECO:0007669"/>
    <property type="project" value="UniProtKB-KW"/>
</dbReference>
<reference evidence="4" key="1">
    <citation type="submission" date="2020-07" db="EMBL/GenBank/DDBJ databases">
        <title>Vallitalea pronyensis genome.</title>
        <authorList>
            <person name="Postec A."/>
        </authorList>
    </citation>
    <scope>NUCLEOTIDE SEQUENCE</scope>
    <source>
        <strain evidence="4">FatNI3</strain>
    </source>
</reference>
<dbReference type="RefSeq" id="WP_212697178.1">
    <property type="nucleotide sequence ID" value="NZ_CP058649.1"/>
</dbReference>
<evidence type="ECO:0000256" key="1">
    <source>
        <dbReference type="ARBA" id="ARBA00002486"/>
    </source>
</evidence>
<keyword evidence="3" id="KW-0119">Carbohydrate metabolism</keyword>
<name>A0A8J8MH45_9FIRM</name>
<dbReference type="KEGG" id="vpy:HZI73_05090"/>
<organism evidence="4 5">
    <name type="scientific">Vallitalea pronyensis</name>
    <dbReference type="NCBI Taxonomy" id="1348613"/>
    <lineage>
        <taxon>Bacteria</taxon>
        <taxon>Bacillati</taxon>
        <taxon>Bacillota</taxon>
        <taxon>Clostridia</taxon>
        <taxon>Lachnospirales</taxon>
        <taxon>Vallitaleaceae</taxon>
        <taxon>Vallitalea</taxon>
    </lineage>
</organism>
<dbReference type="InterPro" id="IPR043129">
    <property type="entry name" value="ATPase_NBD"/>
</dbReference>
<dbReference type="EMBL" id="CP058649">
    <property type="protein sequence ID" value="QUI21707.1"/>
    <property type="molecule type" value="Genomic_DNA"/>
</dbReference>